<dbReference type="Proteomes" id="UP001162480">
    <property type="component" value="Chromosome 4"/>
</dbReference>
<dbReference type="PANTHER" id="PTHR47027:SF27">
    <property type="entry name" value="REVERSE TRANSCRIPTASE DOMAIN-CONTAINING PROTEIN"/>
    <property type="match status" value="1"/>
</dbReference>
<name>A0AA36ATK2_OCTVU</name>
<protein>
    <recommendedName>
        <fullName evidence="3">Reverse transcriptase domain-containing protein</fullName>
    </recommendedName>
</protein>
<dbReference type="AlphaFoldDB" id="A0AA36ATK2"/>
<organism evidence="1 2">
    <name type="scientific">Octopus vulgaris</name>
    <name type="common">Common octopus</name>
    <dbReference type="NCBI Taxonomy" id="6645"/>
    <lineage>
        <taxon>Eukaryota</taxon>
        <taxon>Metazoa</taxon>
        <taxon>Spiralia</taxon>
        <taxon>Lophotrochozoa</taxon>
        <taxon>Mollusca</taxon>
        <taxon>Cephalopoda</taxon>
        <taxon>Coleoidea</taxon>
        <taxon>Octopodiformes</taxon>
        <taxon>Octopoda</taxon>
        <taxon>Incirrata</taxon>
        <taxon>Octopodidae</taxon>
        <taxon>Octopus</taxon>
    </lineage>
</organism>
<gene>
    <name evidence="1" type="ORF">OCTVUL_1B002054</name>
</gene>
<evidence type="ECO:0000313" key="1">
    <source>
        <dbReference type="EMBL" id="CAI9720602.1"/>
    </source>
</evidence>
<evidence type="ECO:0008006" key="3">
    <source>
        <dbReference type="Google" id="ProtNLM"/>
    </source>
</evidence>
<reference evidence="1" key="1">
    <citation type="submission" date="2023-08" db="EMBL/GenBank/DDBJ databases">
        <authorList>
            <person name="Alioto T."/>
            <person name="Alioto T."/>
            <person name="Gomez Garrido J."/>
        </authorList>
    </citation>
    <scope>NUCLEOTIDE SEQUENCE</scope>
</reference>
<accession>A0AA36ATK2</accession>
<dbReference type="EMBL" id="OX597817">
    <property type="protein sequence ID" value="CAI9720602.1"/>
    <property type="molecule type" value="Genomic_DNA"/>
</dbReference>
<keyword evidence="2" id="KW-1185">Reference proteome</keyword>
<dbReference type="PANTHER" id="PTHR47027">
    <property type="entry name" value="REVERSE TRANSCRIPTASE DOMAIN-CONTAINING PROTEIN"/>
    <property type="match status" value="1"/>
</dbReference>
<proteinExistence type="predicted"/>
<evidence type="ECO:0000313" key="2">
    <source>
        <dbReference type="Proteomes" id="UP001162480"/>
    </source>
</evidence>
<sequence length="117" mass="13329">MLEGIRAKNLNAVLLFAHFSKAIYSVHRDKMAEIHGAYGIPDETMKAVMMLYKDTRAKVQSSDGDPDFFGVRAGVLQGDTLAPYLFIRFLDYVLRTSIDQHKDLYRNLEAEHIRLPA</sequence>